<comment type="caution">
    <text evidence="1">The sequence shown here is derived from an EMBL/GenBank/DDBJ whole genome shotgun (WGS) entry which is preliminary data.</text>
</comment>
<organism evidence="1 2">
    <name type="scientific">Aquimarina addita</name>
    <dbReference type="NCBI Taxonomy" id="870485"/>
    <lineage>
        <taxon>Bacteria</taxon>
        <taxon>Pseudomonadati</taxon>
        <taxon>Bacteroidota</taxon>
        <taxon>Flavobacteriia</taxon>
        <taxon>Flavobacteriales</taxon>
        <taxon>Flavobacteriaceae</taxon>
        <taxon>Aquimarina</taxon>
    </lineage>
</organism>
<protein>
    <submittedName>
        <fullName evidence="1">Uncharacterized protein</fullName>
    </submittedName>
</protein>
<evidence type="ECO:0000313" key="2">
    <source>
        <dbReference type="Proteomes" id="UP001500459"/>
    </source>
</evidence>
<proteinExistence type="predicted"/>
<keyword evidence="2" id="KW-1185">Reference proteome</keyword>
<sequence>MINHFITKKNESEPDVLIKVVRIKKSEMLQNIYASNSEKMAKAYNMN</sequence>
<dbReference type="Proteomes" id="UP001500459">
    <property type="component" value="Unassembled WGS sequence"/>
</dbReference>
<name>A0ABP6UPP7_9FLAO</name>
<accession>A0ABP6UPP7</accession>
<evidence type="ECO:0000313" key="1">
    <source>
        <dbReference type="EMBL" id="GAA3510951.1"/>
    </source>
</evidence>
<reference evidence="2" key="1">
    <citation type="journal article" date="2019" name="Int. J. Syst. Evol. Microbiol.">
        <title>The Global Catalogue of Microorganisms (GCM) 10K type strain sequencing project: providing services to taxonomists for standard genome sequencing and annotation.</title>
        <authorList>
            <consortium name="The Broad Institute Genomics Platform"/>
            <consortium name="The Broad Institute Genome Sequencing Center for Infectious Disease"/>
            <person name="Wu L."/>
            <person name="Ma J."/>
        </authorList>
    </citation>
    <scope>NUCLEOTIDE SEQUENCE [LARGE SCALE GENOMIC DNA]</scope>
    <source>
        <strain evidence="2">JCM 17106</strain>
    </source>
</reference>
<gene>
    <name evidence="1" type="ORF">GCM10022393_25790</name>
</gene>
<dbReference type="EMBL" id="BAABCW010000010">
    <property type="protein sequence ID" value="GAA3510951.1"/>
    <property type="molecule type" value="Genomic_DNA"/>
</dbReference>